<dbReference type="InterPro" id="IPR036249">
    <property type="entry name" value="Thioredoxin-like_sf"/>
</dbReference>
<dbReference type="SUPFAM" id="SSF48452">
    <property type="entry name" value="TPR-like"/>
    <property type="match status" value="1"/>
</dbReference>
<sequence>MNIKLISVAVAIAITICLNAQRLNTEIIIEGQEPYLVGQVDKSGLLGKNYRSWFTENYNNYKPNDSLINLIAPALKEIEIKIFMGTWCGDSRRDVPNLYRILEACNFPMKNLLTVALSNEDHMYKKSPQQEEVGLNIHRVPTIIFYKNGKEINRIVEYPVKTLEEDILEIISGNDYESNYYIVTELNQILKKEGTIGLKEKTDQLLKKYKGQVYDASELNAYGKLLLDNKKIEEGIAVLQFNTLLLPEDSYTFLDLADILSDLEKNDEAIIVLESGLKTHPNDEDLKQKLKMLNNN</sequence>
<organism evidence="1 2">
    <name type="scientific">Winogradskyella alexanderae</name>
    <dbReference type="NCBI Taxonomy" id="2877123"/>
    <lineage>
        <taxon>Bacteria</taxon>
        <taxon>Pseudomonadati</taxon>
        <taxon>Bacteroidota</taxon>
        <taxon>Flavobacteriia</taxon>
        <taxon>Flavobacteriales</taxon>
        <taxon>Flavobacteriaceae</taxon>
        <taxon>Winogradskyella</taxon>
    </lineage>
</organism>
<keyword evidence="2" id="KW-1185">Reference proteome</keyword>
<dbReference type="SUPFAM" id="SSF52833">
    <property type="entry name" value="Thioredoxin-like"/>
    <property type="match status" value="1"/>
</dbReference>
<gene>
    <name evidence="1" type="ORF">LBU54_11725</name>
</gene>
<dbReference type="Proteomes" id="UP001198901">
    <property type="component" value="Unassembled WGS sequence"/>
</dbReference>
<evidence type="ECO:0000313" key="1">
    <source>
        <dbReference type="EMBL" id="MCA0133255.1"/>
    </source>
</evidence>
<dbReference type="InterPro" id="IPR011990">
    <property type="entry name" value="TPR-like_helical_dom_sf"/>
</dbReference>
<dbReference type="Gene3D" id="3.40.30.10">
    <property type="entry name" value="Glutaredoxin"/>
    <property type="match status" value="1"/>
</dbReference>
<dbReference type="RefSeq" id="WP_224529829.1">
    <property type="nucleotide sequence ID" value="NZ_JAIUJR010000008.1"/>
</dbReference>
<comment type="caution">
    <text evidence="1">The sequence shown here is derived from an EMBL/GenBank/DDBJ whole genome shotgun (WGS) entry which is preliminary data.</text>
</comment>
<reference evidence="2" key="1">
    <citation type="submission" date="2023-07" db="EMBL/GenBank/DDBJ databases">
        <authorList>
            <person name="Yue Y."/>
        </authorList>
    </citation>
    <scope>NUCLEOTIDE SEQUENCE [LARGE SCALE GENOMIC DNA]</scope>
    <source>
        <strain evidence="2">D23</strain>
    </source>
</reference>
<proteinExistence type="predicted"/>
<dbReference type="EMBL" id="JAIUJR010000008">
    <property type="protein sequence ID" value="MCA0133255.1"/>
    <property type="molecule type" value="Genomic_DNA"/>
</dbReference>
<accession>A0ABS7XTB7</accession>
<name>A0ABS7XTB7_9FLAO</name>
<dbReference type="Pfam" id="PF14595">
    <property type="entry name" value="Thioredoxin_9"/>
    <property type="match status" value="1"/>
</dbReference>
<dbReference type="Gene3D" id="1.25.40.10">
    <property type="entry name" value="Tetratricopeptide repeat domain"/>
    <property type="match status" value="1"/>
</dbReference>
<dbReference type="CDD" id="cd02947">
    <property type="entry name" value="TRX_family"/>
    <property type="match status" value="1"/>
</dbReference>
<evidence type="ECO:0000313" key="2">
    <source>
        <dbReference type="Proteomes" id="UP001198901"/>
    </source>
</evidence>
<protein>
    <submittedName>
        <fullName evidence="1">Thioredoxin family protein</fullName>
    </submittedName>
</protein>